<dbReference type="Pfam" id="PF13424">
    <property type="entry name" value="TPR_12"/>
    <property type="match status" value="1"/>
</dbReference>
<organism evidence="2 3">
    <name type="scientific">Streptomyces flavochromogenes</name>
    <dbReference type="NCBI Taxonomy" id="68199"/>
    <lineage>
        <taxon>Bacteria</taxon>
        <taxon>Bacillati</taxon>
        <taxon>Actinomycetota</taxon>
        <taxon>Actinomycetes</taxon>
        <taxon>Kitasatosporales</taxon>
        <taxon>Streptomycetaceae</taxon>
        <taxon>Streptomyces</taxon>
    </lineage>
</organism>
<dbReference type="Proteomes" id="UP001602370">
    <property type="component" value="Unassembled WGS sequence"/>
</dbReference>
<dbReference type="RefSeq" id="WP_388305234.1">
    <property type="nucleotide sequence ID" value="NZ_JBIBDZ010000001.1"/>
</dbReference>
<comment type="caution">
    <text evidence="2">The sequence shown here is derived from an EMBL/GenBank/DDBJ whole genome shotgun (WGS) entry which is preliminary data.</text>
</comment>
<proteinExistence type="predicted"/>
<dbReference type="Pfam" id="PF13432">
    <property type="entry name" value="TPR_16"/>
    <property type="match status" value="1"/>
</dbReference>
<dbReference type="PANTHER" id="PTHR44749:SF1">
    <property type="entry name" value="TETRATRICOPEPTIDE-LIKE HELICAL DOMAIN-CONTAINING PROTEIN"/>
    <property type="match status" value="1"/>
</dbReference>
<dbReference type="SMART" id="SM00028">
    <property type="entry name" value="TPR"/>
    <property type="match status" value="6"/>
</dbReference>
<dbReference type="EMBL" id="JBIBDZ010000001">
    <property type="protein sequence ID" value="MFF5917799.1"/>
    <property type="molecule type" value="Genomic_DNA"/>
</dbReference>
<gene>
    <name evidence="2" type="ORF">ACFY8C_05585</name>
</gene>
<dbReference type="InterPro" id="IPR011990">
    <property type="entry name" value="TPR-like_helical_dom_sf"/>
</dbReference>
<dbReference type="SUPFAM" id="SSF48452">
    <property type="entry name" value="TPR-like"/>
    <property type="match status" value="2"/>
</dbReference>
<dbReference type="Gene3D" id="1.25.40.10">
    <property type="entry name" value="Tetratricopeptide repeat domain"/>
    <property type="match status" value="3"/>
</dbReference>
<dbReference type="PANTHER" id="PTHR44749">
    <property type="entry name" value="SUPPRESSOR OF RPS4-RLD 1"/>
    <property type="match status" value="1"/>
</dbReference>
<reference evidence="2 3" key="1">
    <citation type="submission" date="2024-10" db="EMBL/GenBank/DDBJ databases">
        <title>The Natural Products Discovery Center: Release of the First 8490 Sequenced Strains for Exploring Actinobacteria Biosynthetic Diversity.</title>
        <authorList>
            <person name="Kalkreuter E."/>
            <person name="Kautsar S.A."/>
            <person name="Yang D."/>
            <person name="Bader C.D."/>
            <person name="Teijaro C.N."/>
            <person name="Fluegel L."/>
            <person name="Davis C.M."/>
            <person name="Simpson J.R."/>
            <person name="Lauterbach L."/>
            <person name="Steele A.D."/>
            <person name="Gui C."/>
            <person name="Meng S."/>
            <person name="Li G."/>
            <person name="Viehrig K."/>
            <person name="Ye F."/>
            <person name="Su P."/>
            <person name="Kiefer A.F."/>
            <person name="Nichols A."/>
            <person name="Cepeda A.J."/>
            <person name="Yan W."/>
            <person name="Fan B."/>
            <person name="Jiang Y."/>
            <person name="Adhikari A."/>
            <person name="Zheng C.-J."/>
            <person name="Schuster L."/>
            <person name="Cowan T.M."/>
            <person name="Smanski M.J."/>
            <person name="Chevrette M.G."/>
            <person name="De Carvalho L.P.S."/>
            <person name="Shen B."/>
        </authorList>
    </citation>
    <scope>NUCLEOTIDE SEQUENCE [LARGE SCALE GENOMIC DNA]</scope>
    <source>
        <strain evidence="2 3">NPDC012605</strain>
    </source>
</reference>
<dbReference type="InterPro" id="IPR044650">
    <property type="entry name" value="SRFR1-like"/>
</dbReference>
<protein>
    <submittedName>
        <fullName evidence="2">Tetratricopeptide repeat protein</fullName>
    </submittedName>
</protein>
<evidence type="ECO:0000256" key="1">
    <source>
        <dbReference type="SAM" id="MobiDB-lite"/>
    </source>
</evidence>
<sequence>MKTQNVSRTVLAAGVGAVVAATALLYLPELLDQGPPPPPGPAERATIAAHAGAQAALPDLAALITDREKWLRAHPDDDASWAELGAAYTERGARLGDVRDYPRAEKALRRSLAERPAARGNTAAQLGLGALAGARGDWNSAKEWGEKVRTADPRRWPAYPVLMDAYNGLGDYKAAQKAMETLQGLHKGAMVRTRAAQTYRDRGWREDADAAALDAVSLAETAPDKAAALARLGDLAWERGEPDEALALFGAALTQVRDHGPSLAGRARALTALGRTDEALRDWRAALARLPLPEYVLEAGELSESLGLHEDARALYERLRTGTWAGGEVALALLDADHGNAAAAVTRMRAEWARGHRSVRVADTLGWALYRAGQTKEALEYATRATEEGLRSALFSYHRGEIERALEETGPARRHLAEALRINPHFSPLLAPRAAGAVAALGEPSDELPKELRPEPEPARGVGPRTPVKPPKAAKAADTTAPRE</sequence>
<keyword evidence="3" id="KW-1185">Reference proteome</keyword>
<feature type="compositionally biased region" description="Low complexity" evidence="1">
    <location>
        <begin position="471"/>
        <end position="484"/>
    </location>
</feature>
<name>A0ABW6XJZ0_9ACTN</name>
<feature type="compositionally biased region" description="Basic and acidic residues" evidence="1">
    <location>
        <begin position="447"/>
        <end position="458"/>
    </location>
</feature>
<evidence type="ECO:0000313" key="2">
    <source>
        <dbReference type="EMBL" id="MFF5917799.1"/>
    </source>
</evidence>
<evidence type="ECO:0000313" key="3">
    <source>
        <dbReference type="Proteomes" id="UP001602370"/>
    </source>
</evidence>
<dbReference type="InterPro" id="IPR019734">
    <property type="entry name" value="TPR_rpt"/>
</dbReference>
<feature type="region of interest" description="Disordered" evidence="1">
    <location>
        <begin position="438"/>
        <end position="484"/>
    </location>
</feature>
<accession>A0ABW6XJZ0</accession>